<reference evidence="2" key="2">
    <citation type="submission" date="2016-07" db="EMBL/GenBank/DDBJ databases">
        <title>Evolution of pathogenesis and genome organization in the Tremellales.</title>
        <authorList>
            <person name="Cuomo C."/>
            <person name="Litvintseva A."/>
            <person name="Heitman J."/>
            <person name="Chen Y."/>
            <person name="Sun S."/>
            <person name="Springer D."/>
            <person name="Dromer F."/>
            <person name="Young S."/>
            <person name="Zeng Q."/>
            <person name="Chapman S."/>
            <person name="Gujja S."/>
            <person name="Saif S."/>
            <person name="Birren B."/>
        </authorList>
    </citation>
    <scope>NUCLEOTIDE SEQUENCE</scope>
    <source>
        <strain evidence="2">CBS 10737</strain>
    </source>
</reference>
<feature type="region of interest" description="Disordered" evidence="1">
    <location>
        <begin position="1"/>
        <end position="60"/>
    </location>
</feature>
<name>A0A1B9I4X3_9TREE</name>
<dbReference type="STRING" id="1296096.A0A1B9I4X3"/>
<dbReference type="AlphaFoldDB" id="A0A1B9I4X3"/>
<accession>A0A1B9I4X3</accession>
<organism evidence="2">
    <name type="scientific">Kwoniella pini CBS 10737</name>
    <dbReference type="NCBI Taxonomy" id="1296096"/>
    <lineage>
        <taxon>Eukaryota</taxon>
        <taxon>Fungi</taxon>
        <taxon>Dikarya</taxon>
        <taxon>Basidiomycota</taxon>
        <taxon>Agaricomycotina</taxon>
        <taxon>Tremellomycetes</taxon>
        <taxon>Tremellales</taxon>
        <taxon>Cryptococcaceae</taxon>
        <taxon>Kwoniella</taxon>
    </lineage>
</organism>
<reference evidence="2" key="1">
    <citation type="submission" date="2013-07" db="EMBL/GenBank/DDBJ databases">
        <title>The Genome Sequence of Cryptococcus pinus CBS10737.</title>
        <authorList>
            <consortium name="The Broad Institute Genome Sequencing Platform"/>
            <person name="Cuomo C."/>
            <person name="Litvintseva A."/>
            <person name="Chen Y."/>
            <person name="Heitman J."/>
            <person name="Sun S."/>
            <person name="Springer D."/>
            <person name="Dromer F."/>
            <person name="Young S.K."/>
            <person name="Zeng Q."/>
            <person name="Gargeya S."/>
            <person name="Fitzgerald M."/>
            <person name="Abouelleil A."/>
            <person name="Alvarado L."/>
            <person name="Berlin A.M."/>
            <person name="Chapman S.B."/>
            <person name="Dewar J."/>
            <person name="Goldberg J."/>
            <person name="Griggs A."/>
            <person name="Gujja S."/>
            <person name="Hansen M."/>
            <person name="Howarth C."/>
            <person name="Imamovic A."/>
            <person name="Larimer J."/>
            <person name="McCowan C."/>
            <person name="Murphy C."/>
            <person name="Pearson M."/>
            <person name="Priest M."/>
            <person name="Roberts A."/>
            <person name="Saif S."/>
            <person name="Shea T."/>
            <person name="Sykes S."/>
            <person name="Wortman J."/>
            <person name="Nusbaum C."/>
            <person name="Birren B."/>
        </authorList>
    </citation>
    <scope>NUCLEOTIDE SEQUENCE [LARGE SCALE GENOMIC DNA]</scope>
    <source>
        <strain evidence="2">CBS 10737</strain>
    </source>
</reference>
<gene>
    <name evidence="2" type="ORF">I206_03899</name>
</gene>
<protein>
    <submittedName>
        <fullName evidence="2">Uncharacterized protein</fullName>
    </submittedName>
</protein>
<sequence>MIVARSHSIPVPIVTPSPAKKKKKKSFTVPTASFDTSGGAEENLTPILVTGKNGSSGERLSRGLNSIIETQITGHDGAQPDSAKPAELGKPPSVIQHYSSRPEKTLRALDPVHNDSTTIFATRKTDEKPTLKTEIEVASTPSENLTKTETKADEDENSTQTEFLTSGEGEQVVVSAIPQTMLEEDINRSTVVSSGLLNAINGLAASERRISFCTMNHVKRIDPALSRPGKLIYLQIAVLHVSIIGNQIQVGVMYG</sequence>
<proteinExistence type="predicted"/>
<feature type="region of interest" description="Disordered" evidence="1">
    <location>
        <begin position="139"/>
        <end position="166"/>
    </location>
</feature>
<evidence type="ECO:0000313" key="2">
    <source>
        <dbReference type="EMBL" id="OCF50574.1"/>
    </source>
</evidence>
<dbReference type="Gene3D" id="3.40.50.300">
    <property type="entry name" value="P-loop containing nucleotide triphosphate hydrolases"/>
    <property type="match status" value="1"/>
</dbReference>
<dbReference type="EMBL" id="KI894010">
    <property type="protein sequence ID" value="OCF50574.1"/>
    <property type="molecule type" value="Genomic_DNA"/>
</dbReference>
<evidence type="ECO:0000256" key="1">
    <source>
        <dbReference type="SAM" id="MobiDB-lite"/>
    </source>
</evidence>
<dbReference type="InterPro" id="IPR027417">
    <property type="entry name" value="P-loop_NTPase"/>
</dbReference>
<feature type="region of interest" description="Disordered" evidence="1">
    <location>
        <begin position="74"/>
        <end position="95"/>
    </location>
</feature>